<dbReference type="PANTHER" id="PTHR48048:SF76">
    <property type="entry name" value="UDP-GLYCOSYLTRANSFERASE 708D1-LIKE"/>
    <property type="match status" value="1"/>
</dbReference>
<evidence type="ECO:0000256" key="3">
    <source>
        <dbReference type="ARBA" id="ARBA00022679"/>
    </source>
</evidence>
<sequence>MADNIGSQTPPHIALFPSAGMVHLTPFLRLASMLLSNNCMVILFTAQPTVSDTESTHTSFFLSTHPQAKNIKYQIIPSHIQHSNPTTDDPFFLQFAAISHHVHLLHPLISSSSPPFSAIFSDFTLASSIKQAAVDLGIANYIVSTTSAKFWSLMAYLPILILDPAKLSSTSFEVNIPGLTPLSISSIPSPFFNPNHLFTAHIVSNTSAFSEAKGILMNTFESFEPETLAAVNNNQPMESVVYVSFGSRTTMSKDQIRELVDGLERNGCRFLWVIKTNKVDKEDKDELKDLLGSSFLERTQNKGIVVKGWVNQLEILAHPAIGGFINHCGWNSVMEAASGGVRLLAWPRHGDQRVNAEVAEKAGLGIWERDWGWGVEWLVKGEEIGRKIGELMENEKLRDRARKVGEEARKARGTDGSFDKVLYGSHLKFVNQKTRN</sequence>
<protein>
    <recommendedName>
        <fullName evidence="5">Glycosyltransferase</fullName>
    </recommendedName>
</protein>
<accession>A0A2N9GYE5</accession>
<dbReference type="InterPro" id="IPR002213">
    <property type="entry name" value="UDP_glucos_trans"/>
</dbReference>
<evidence type="ECO:0000256" key="2">
    <source>
        <dbReference type="ARBA" id="ARBA00022676"/>
    </source>
</evidence>
<evidence type="ECO:0000313" key="4">
    <source>
        <dbReference type="EMBL" id="SPD04655.1"/>
    </source>
</evidence>
<organism evidence="4">
    <name type="scientific">Fagus sylvatica</name>
    <name type="common">Beechnut</name>
    <dbReference type="NCBI Taxonomy" id="28930"/>
    <lineage>
        <taxon>Eukaryota</taxon>
        <taxon>Viridiplantae</taxon>
        <taxon>Streptophyta</taxon>
        <taxon>Embryophyta</taxon>
        <taxon>Tracheophyta</taxon>
        <taxon>Spermatophyta</taxon>
        <taxon>Magnoliopsida</taxon>
        <taxon>eudicotyledons</taxon>
        <taxon>Gunneridae</taxon>
        <taxon>Pentapetalae</taxon>
        <taxon>rosids</taxon>
        <taxon>fabids</taxon>
        <taxon>Fagales</taxon>
        <taxon>Fagaceae</taxon>
        <taxon>Fagus</taxon>
    </lineage>
</organism>
<dbReference type="SUPFAM" id="SSF53756">
    <property type="entry name" value="UDP-Glycosyltransferase/glycogen phosphorylase"/>
    <property type="match status" value="1"/>
</dbReference>
<dbReference type="InterPro" id="IPR050481">
    <property type="entry name" value="UDP-glycosyltransf_plant"/>
</dbReference>
<keyword evidence="3" id="KW-0808">Transferase</keyword>
<keyword evidence="2" id="KW-0328">Glycosyltransferase</keyword>
<gene>
    <name evidence="4" type="ORF">FSB_LOCUS32537</name>
</gene>
<dbReference type="PANTHER" id="PTHR48048">
    <property type="entry name" value="GLYCOSYLTRANSFERASE"/>
    <property type="match status" value="1"/>
</dbReference>
<dbReference type="EMBL" id="OIVN01002557">
    <property type="protein sequence ID" value="SPD04655.1"/>
    <property type="molecule type" value="Genomic_DNA"/>
</dbReference>
<dbReference type="Pfam" id="PF00201">
    <property type="entry name" value="UDPGT"/>
    <property type="match status" value="1"/>
</dbReference>
<name>A0A2N9GYE5_FAGSY</name>
<comment type="similarity">
    <text evidence="1">Belongs to the UDP-glycosyltransferase family.</text>
</comment>
<dbReference type="FunFam" id="3.40.50.2000:FF:000060">
    <property type="entry name" value="Glycosyltransferase"/>
    <property type="match status" value="1"/>
</dbReference>
<dbReference type="Gene3D" id="3.40.50.2000">
    <property type="entry name" value="Glycogen Phosphorylase B"/>
    <property type="match status" value="2"/>
</dbReference>
<dbReference type="CDD" id="cd03784">
    <property type="entry name" value="GT1_Gtf-like"/>
    <property type="match status" value="1"/>
</dbReference>
<proteinExistence type="inferred from homology"/>
<dbReference type="GO" id="GO:0035251">
    <property type="term" value="F:UDP-glucosyltransferase activity"/>
    <property type="evidence" value="ECO:0007669"/>
    <property type="project" value="InterPro"/>
</dbReference>
<evidence type="ECO:0000256" key="1">
    <source>
        <dbReference type="ARBA" id="ARBA00009995"/>
    </source>
</evidence>
<dbReference type="AlphaFoldDB" id="A0A2N9GYE5"/>
<evidence type="ECO:0008006" key="5">
    <source>
        <dbReference type="Google" id="ProtNLM"/>
    </source>
</evidence>
<reference evidence="4" key="1">
    <citation type="submission" date="2018-02" db="EMBL/GenBank/DDBJ databases">
        <authorList>
            <person name="Cohen D.B."/>
            <person name="Kent A.D."/>
        </authorList>
    </citation>
    <scope>NUCLEOTIDE SEQUENCE</scope>
</reference>